<keyword evidence="6" id="KW-0539">Nucleus</keyword>
<evidence type="ECO:0000313" key="9">
    <source>
        <dbReference type="EMBL" id="MPA55159.1"/>
    </source>
</evidence>
<reference evidence="9" key="1">
    <citation type="submission" date="2019-08" db="EMBL/GenBank/DDBJ databases">
        <title>Reference gene set and small RNA set construction with multiple tissues from Davidia involucrata Baill.</title>
        <authorList>
            <person name="Yang H."/>
            <person name="Zhou C."/>
            <person name="Li G."/>
            <person name="Wang J."/>
            <person name="Gao P."/>
            <person name="Wang M."/>
            <person name="Wang R."/>
            <person name="Zhao Y."/>
        </authorList>
    </citation>
    <scope>NUCLEOTIDE SEQUENCE</scope>
    <source>
        <tissue evidence="9">Mixed with DoveR01_LX</tissue>
    </source>
</reference>
<comment type="subcellular location">
    <subcellularLocation>
        <location evidence="1">Nucleus</location>
    </subcellularLocation>
</comment>
<evidence type="ECO:0000256" key="3">
    <source>
        <dbReference type="ARBA" id="ARBA00022771"/>
    </source>
</evidence>
<dbReference type="EMBL" id="GHES01024600">
    <property type="protein sequence ID" value="MPA55159.1"/>
    <property type="molecule type" value="Transcribed_RNA"/>
</dbReference>
<dbReference type="InterPro" id="IPR012337">
    <property type="entry name" value="RNaseH-like_sf"/>
</dbReference>
<keyword evidence="2" id="KW-0479">Metal-binding</keyword>
<evidence type="ECO:0000256" key="1">
    <source>
        <dbReference type="ARBA" id="ARBA00004123"/>
    </source>
</evidence>
<dbReference type="GO" id="GO:0046983">
    <property type="term" value="F:protein dimerization activity"/>
    <property type="evidence" value="ECO:0007669"/>
    <property type="project" value="InterPro"/>
</dbReference>
<dbReference type="PANTHER" id="PTHR46481:SF10">
    <property type="entry name" value="ZINC FINGER BED DOMAIN-CONTAINING PROTEIN 39"/>
    <property type="match status" value="1"/>
</dbReference>
<feature type="domain" description="HAT C-terminal dimerisation" evidence="7">
    <location>
        <begin position="377"/>
        <end position="463"/>
    </location>
</feature>
<dbReference type="SUPFAM" id="SSF53098">
    <property type="entry name" value="Ribonuclease H-like"/>
    <property type="match status" value="1"/>
</dbReference>
<evidence type="ECO:0000256" key="2">
    <source>
        <dbReference type="ARBA" id="ARBA00022723"/>
    </source>
</evidence>
<gene>
    <name evidence="9" type="ORF">Din_024600</name>
</gene>
<dbReference type="GO" id="GO:0003677">
    <property type="term" value="F:DNA binding"/>
    <property type="evidence" value="ECO:0007669"/>
    <property type="project" value="UniProtKB-KW"/>
</dbReference>
<dbReference type="Pfam" id="PF05699">
    <property type="entry name" value="Dimer_Tnp_hAT"/>
    <property type="match status" value="1"/>
</dbReference>
<keyword evidence="3" id="KW-0863">Zinc-finger</keyword>
<accession>A0A5B7AEL5</accession>
<evidence type="ECO:0000259" key="7">
    <source>
        <dbReference type="Pfam" id="PF05699"/>
    </source>
</evidence>
<dbReference type="InterPro" id="IPR008906">
    <property type="entry name" value="HATC_C_dom"/>
</dbReference>
<protein>
    <recommendedName>
        <fullName evidence="10">Zinc finger BED domain-containing protein RICESLEEPER 2-like</fullName>
    </recommendedName>
</protein>
<dbReference type="PANTHER" id="PTHR46481">
    <property type="entry name" value="ZINC FINGER BED DOMAIN-CONTAINING PROTEIN 4"/>
    <property type="match status" value="1"/>
</dbReference>
<dbReference type="AlphaFoldDB" id="A0A5B7AEL5"/>
<keyword evidence="5" id="KW-0238">DNA-binding</keyword>
<organism evidence="9">
    <name type="scientific">Davidia involucrata</name>
    <name type="common">Dove tree</name>
    <dbReference type="NCBI Taxonomy" id="16924"/>
    <lineage>
        <taxon>Eukaryota</taxon>
        <taxon>Viridiplantae</taxon>
        <taxon>Streptophyta</taxon>
        <taxon>Embryophyta</taxon>
        <taxon>Tracheophyta</taxon>
        <taxon>Spermatophyta</taxon>
        <taxon>Magnoliopsida</taxon>
        <taxon>eudicotyledons</taxon>
        <taxon>Gunneridae</taxon>
        <taxon>Pentapetalae</taxon>
        <taxon>asterids</taxon>
        <taxon>Cornales</taxon>
        <taxon>Nyssaceae</taxon>
        <taxon>Davidia</taxon>
    </lineage>
</organism>
<feature type="domain" description="hAT-like transposase RNase-H fold" evidence="8">
    <location>
        <begin position="237"/>
        <end position="334"/>
    </location>
</feature>
<evidence type="ECO:0008006" key="10">
    <source>
        <dbReference type="Google" id="ProtNLM"/>
    </source>
</evidence>
<dbReference type="GO" id="GO:0008270">
    <property type="term" value="F:zinc ion binding"/>
    <property type="evidence" value="ECO:0007669"/>
    <property type="project" value="UniProtKB-KW"/>
</dbReference>
<dbReference type="Pfam" id="PF14372">
    <property type="entry name" value="hAT-like_RNase-H"/>
    <property type="match status" value="1"/>
</dbReference>
<evidence type="ECO:0000256" key="4">
    <source>
        <dbReference type="ARBA" id="ARBA00022833"/>
    </source>
</evidence>
<evidence type="ECO:0000256" key="5">
    <source>
        <dbReference type="ARBA" id="ARBA00023125"/>
    </source>
</evidence>
<sequence>MKNNLISEFSSFSTTISCTTNLWTDHNKLSFICVTAHFIDSSWVLHKKIIAFRMIEYPNSTTHIFQCIMTILKEYEVIDKIFSITFDNHIANNATIEMFTHNLHPSHSGQFFHGKCVCHIINLIMQDSLKLIEEHIEKIRYAILFITSSPISQQEFFHLCKTYGLNPRKFKSDIKTRWNSTFLMLQSCVKHHEVITNFINAKYDDTILSTNNWDLAFIFLEFLEVFYNATNICSRVYYPTSCIDLNQLYNISNIFSTYRENVIFANICKVMEEKFIKYWEHIPPIFCLATVMDPRIKLFGVELLLNGISKNLNTSLHITIDDVNISLTSIYKTYESKYANNTRNTLSLSSSNSDPASSLLAEYRKQMSSVNSSSRTELHKYLETNFTDLFTNEEIENFDILKWWKTYERFFSVLSIMAHDLLTLPAFTVALESAFSAGNKVLNEKRSRLTPEILDCLTCMKDWEDARLRSQSWKDDMVEDFENLDICNGSKD</sequence>
<name>A0A5B7AEL5_DAVIN</name>
<dbReference type="GO" id="GO:0005634">
    <property type="term" value="C:nucleus"/>
    <property type="evidence" value="ECO:0007669"/>
    <property type="project" value="UniProtKB-SubCell"/>
</dbReference>
<proteinExistence type="predicted"/>
<evidence type="ECO:0000256" key="6">
    <source>
        <dbReference type="ARBA" id="ARBA00023242"/>
    </source>
</evidence>
<dbReference type="InterPro" id="IPR025525">
    <property type="entry name" value="hAT-like_transposase_RNase-H"/>
</dbReference>
<dbReference type="InterPro" id="IPR052035">
    <property type="entry name" value="ZnF_BED_domain_contain"/>
</dbReference>
<keyword evidence="4" id="KW-0862">Zinc</keyword>
<evidence type="ECO:0000259" key="8">
    <source>
        <dbReference type="Pfam" id="PF14372"/>
    </source>
</evidence>